<dbReference type="Proteomes" id="UP001153269">
    <property type="component" value="Unassembled WGS sequence"/>
</dbReference>
<name>A0A9N7U268_PLEPL</name>
<dbReference type="EMBL" id="CADEAL010000646">
    <property type="protein sequence ID" value="CAB1423306.1"/>
    <property type="molecule type" value="Genomic_DNA"/>
</dbReference>
<organism evidence="1 2">
    <name type="scientific">Pleuronectes platessa</name>
    <name type="common">European plaice</name>
    <dbReference type="NCBI Taxonomy" id="8262"/>
    <lineage>
        <taxon>Eukaryota</taxon>
        <taxon>Metazoa</taxon>
        <taxon>Chordata</taxon>
        <taxon>Craniata</taxon>
        <taxon>Vertebrata</taxon>
        <taxon>Euteleostomi</taxon>
        <taxon>Actinopterygii</taxon>
        <taxon>Neopterygii</taxon>
        <taxon>Teleostei</taxon>
        <taxon>Neoteleostei</taxon>
        <taxon>Acanthomorphata</taxon>
        <taxon>Carangaria</taxon>
        <taxon>Pleuronectiformes</taxon>
        <taxon>Pleuronectoidei</taxon>
        <taxon>Pleuronectidae</taxon>
        <taxon>Pleuronectes</taxon>
    </lineage>
</organism>
<evidence type="ECO:0000313" key="2">
    <source>
        <dbReference type="Proteomes" id="UP001153269"/>
    </source>
</evidence>
<gene>
    <name evidence="1" type="ORF">PLEPLA_LOCUS11225</name>
</gene>
<comment type="caution">
    <text evidence="1">The sequence shown here is derived from an EMBL/GenBank/DDBJ whole genome shotgun (WGS) entry which is preliminary data.</text>
</comment>
<protein>
    <submittedName>
        <fullName evidence="1">Uncharacterized protein</fullName>
    </submittedName>
</protein>
<proteinExistence type="predicted"/>
<dbReference type="AlphaFoldDB" id="A0A9N7U268"/>
<keyword evidence="2" id="KW-1185">Reference proteome</keyword>
<evidence type="ECO:0000313" key="1">
    <source>
        <dbReference type="EMBL" id="CAB1423306.1"/>
    </source>
</evidence>
<reference evidence="1" key="1">
    <citation type="submission" date="2020-03" db="EMBL/GenBank/DDBJ databases">
        <authorList>
            <person name="Weist P."/>
        </authorList>
    </citation>
    <scope>NUCLEOTIDE SEQUENCE</scope>
</reference>
<accession>A0A9N7U268</accession>
<sequence length="145" mass="15203">MKVTAVKLRVSITRTGIREAGGGVERGHGQAAACASADSSVADIAAVTLPPHNCLVGSATSSDPREAARPRDLRVPSANLELSGRVFKRNISSPSTSKGQCMLLRFDGHGQIGPPSPTWNALSVPLRGSSESFSCRAHFSNYTSK</sequence>